<dbReference type="OrthoDB" id="5953249at2759"/>
<reference evidence="3" key="1">
    <citation type="journal article" date="2020" name="Stud. Mycol.">
        <title>101 Dothideomycetes genomes: a test case for predicting lifestyles and emergence of pathogens.</title>
        <authorList>
            <person name="Haridas S."/>
            <person name="Albert R."/>
            <person name="Binder M."/>
            <person name="Bloem J."/>
            <person name="Labutti K."/>
            <person name="Salamov A."/>
            <person name="Andreopoulos B."/>
            <person name="Baker S."/>
            <person name="Barry K."/>
            <person name="Bills G."/>
            <person name="Bluhm B."/>
            <person name="Cannon C."/>
            <person name="Castanera R."/>
            <person name="Culley D."/>
            <person name="Daum C."/>
            <person name="Ezra D."/>
            <person name="Gonzalez J."/>
            <person name="Henrissat B."/>
            <person name="Kuo A."/>
            <person name="Liang C."/>
            <person name="Lipzen A."/>
            <person name="Lutzoni F."/>
            <person name="Magnuson J."/>
            <person name="Mondo S."/>
            <person name="Nolan M."/>
            <person name="Ohm R."/>
            <person name="Pangilinan J."/>
            <person name="Park H.-J."/>
            <person name="Ramirez L."/>
            <person name="Alfaro M."/>
            <person name="Sun H."/>
            <person name="Tritt A."/>
            <person name="Yoshinaga Y."/>
            <person name="Zwiers L.-H."/>
            <person name="Turgeon B."/>
            <person name="Goodwin S."/>
            <person name="Spatafora J."/>
            <person name="Crous P."/>
            <person name="Grigoriev I."/>
        </authorList>
    </citation>
    <scope>NUCLEOTIDE SEQUENCE</scope>
    <source>
        <strain evidence="3">HMLAC05119</strain>
    </source>
</reference>
<dbReference type="EMBL" id="ML979141">
    <property type="protein sequence ID" value="KAF1912143.1"/>
    <property type="molecule type" value="Genomic_DNA"/>
</dbReference>
<dbReference type="InterPro" id="IPR012337">
    <property type="entry name" value="RNaseH-like_sf"/>
</dbReference>
<proteinExistence type="predicted"/>
<dbReference type="PANTHER" id="PTHR28083">
    <property type="entry name" value="GOOD FOR FULL DBP5 ACTIVITY PROTEIN 2"/>
    <property type="match status" value="1"/>
</dbReference>
<name>A0A6A5Q9P4_AMPQU</name>
<keyword evidence="4" id="KW-1185">Reference proteome</keyword>
<dbReference type="InterPro" id="IPR040151">
    <property type="entry name" value="Gfd2/YDR514C-like"/>
</dbReference>
<dbReference type="Proteomes" id="UP000800096">
    <property type="component" value="Unassembled WGS sequence"/>
</dbReference>
<dbReference type="AlphaFoldDB" id="A0A6A5Q9P4"/>
<evidence type="ECO:0000313" key="4">
    <source>
        <dbReference type="Proteomes" id="UP000800096"/>
    </source>
</evidence>
<dbReference type="InterPro" id="IPR048519">
    <property type="entry name" value="Gfd2/YDR514C-like_C"/>
</dbReference>
<dbReference type="Pfam" id="PF21762">
    <property type="entry name" value="DEDDh_C"/>
    <property type="match status" value="1"/>
</dbReference>
<evidence type="ECO:0000256" key="1">
    <source>
        <dbReference type="SAM" id="MobiDB-lite"/>
    </source>
</evidence>
<dbReference type="SUPFAM" id="SSF53098">
    <property type="entry name" value="Ribonuclease H-like"/>
    <property type="match status" value="1"/>
</dbReference>
<dbReference type="GO" id="GO:0005634">
    <property type="term" value="C:nucleus"/>
    <property type="evidence" value="ECO:0007669"/>
    <property type="project" value="TreeGrafter"/>
</dbReference>
<feature type="region of interest" description="Disordered" evidence="1">
    <location>
        <begin position="263"/>
        <end position="286"/>
    </location>
</feature>
<gene>
    <name evidence="3" type="ORF">BDU57DRAFT_523534</name>
</gene>
<dbReference type="PANTHER" id="PTHR28083:SF1">
    <property type="entry name" value="GOOD FOR FULL DBP5 ACTIVITY PROTEIN 2"/>
    <property type="match status" value="1"/>
</dbReference>
<protein>
    <recommendedName>
        <fullName evidence="2">Gfd2/YDR514C-like C-terminal domain-containing protein</fullName>
    </recommendedName>
</protein>
<organism evidence="3 4">
    <name type="scientific">Ampelomyces quisqualis</name>
    <name type="common">Powdery mildew agent</name>
    <dbReference type="NCBI Taxonomy" id="50730"/>
    <lineage>
        <taxon>Eukaryota</taxon>
        <taxon>Fungi</taxon>
        <taxon>Dikarya</taxon>
        <taxon>Ascomycota</taxon>
        <taxon>Pezizomycotina</taxon>
        <taxon>Dothideomycetes</taxon>
        <taxon>Pleosporomycetidae</taxon>
        <taxon>Pleosporales</taxon>
        <taxon>Pleosporineae</taxon>
        <taxon>Phaeosphaeriaceae</taxon>
        <taxon>Ampelomyces</taxon>
    </lineage>
</organism>
<evidence type="ECO:0000259" key="2">
    <source>
        <dbReference type="Pfam" id="PF21762"/>
    </source>
</evidence>
<evidence type="ECO:0000313" key="3">
    <source>
        <dbReference type="EMBL" id="KAF1912143.1"/>
    </source>
</evidence>
<sequence length="286" mass="32339">MVQPITNVKGLQGHNRPIIVLGHSILHDKISLNGKDLDFDIEALNTVVREIDTQQIARDAGHWVNSKGPIGLKTLVQKLGFHHSDSHTAANDVGRTMMCAVLMGLPKEARLGNNIPIQKVAHTIEQHARNHFKALGGVKKYCHHCASVYHMGEDCVAIGRLRCKECVSRGLYPLSTFHVAAHCPIVRDEVAIERLAWYAGQPKEWQPKYPFFSRDRLQIFARNAAKAMPPTAEEITARRQWYAKQDGSERPLKPFIWHRRSFKNSPLSKQGPPLPQRTAPYSRNKF</sequence>
<accession>A0A6A5Q9P4</accession>
<feature type="domain" description="Gfd2/YDR514C-like C-terminal" evidence="2">
    <location>
        <begin position="12"/>
        <end position="103"/>
    </location>
</feature>